<dbReference type="OrthoDB" id="10571567at2759"/>
<gene>
    <name evidence="2" type="ORF">K504DRAFT_534429</name>
</gene>
<evidence type="ECO:0000313" key="2">
    <source>
        <dbReference type="EMBL" id="KAF2708863.1"/>
    </source>
</evidence>
<reference evidence="2" key="1">
    <citation type="journal article" date="2020" name="Stud. Mycol.">
        <title>101 Dothideomycetes genomes: a test case for predicting lifestyles and emergence of pathogens.</title>
        <authorList>
            <person name="Haridas S."/>
            <person name="Albert R."/>
            <person name="Binder M."/>
            <person name="Bloem J."/>
            <person name="Labutti K."/>
            <person name="Salamov A."/>
            <person name="Andreopoulos B."/>
            <person name="Baker S."/>
            <person name="Barry K."/>
            <person name="Bills G."/>
            <person name="Bluhm B."/>
            <person name="Cannon C."/>
            <person name="Castanera R."/>
            <person name="Culley D."/>
            <person name="Daum C."/>
            <person name="Ezra D."/>
            <person name="Gonzalez J."/>
            <person name="Henrissat B."/>
            <person name="Kuo A."/>
            <person name="Liang C."/>
            <person name="Lipzen A."/>
            <person name="Lutzoni F."/>
            <person name="Magnuson J."/>
            <person name="Mondo S."/>
            <person name="Nolan M."/>
            <person name="Ohm R."/>
            <person name="Pangilinan J."/>
            <person name="Park H.-J."/>
            <person name="Ramirez L."/>
            <person name="Alfaro M."/>
            <person name="Sun H."/>
            <person name="Tritt A."/>
            <person name="Yoshinaga Y."/>
            <person name="Zwiers L.-H."/>
            <person name="Turgeon B."/>
            <person name="Goodwin S."/>
            <person name="Spatafora J."/>
            <person name="Crous P."/>
            <person name="Grigoriev I."/>
        </authorList>
    </citation>
    <scope>NUCLEOTIDE SEQUENCE</scope>
    <source>
        <strain evidence="2">CBS 279.74</strain>
    </source>
</reference>
<dbReference type="Proteomes" id="UP000799428">
    <property type="component" value="Unassembled WGS sequence"/>
</dbReference>
<keyword evidence="3" id="KW-1185">Reference proteome</keyword>
<feature type="region of interest" description="Disordered" evidence="1">
    <location>
        <begin position="1"/>
        <end position="43"/>
    </location>
</feature>
<evidence type="ECO:0000256" key="1">
    <source>
        <dbReference type="SAM" id="MobiDB-lite"/>
    </source>
</evidence>
<feature type="compositionally biased region" description="Polar residues" evidence="1">
    <location>
        <begin position="1"/>
        <end position="27"/>
    </location>
</feature>
<organism evidence="2 3">
    <name type="scientific">Pleomassaria siparia CBS 279.74</name>
    <dbReference type="NCBI Taxonomy" id="1314801"/>
    <lineage>
        <taxon>Eukaryota</taxon>
        <taxon>Fungi</taxon>
        <taxon>Dikarya</taxon>
        <taxon>Ascomycota</taxon>
        <taxon>Pezizomycotina</taxon>
        <taxon>Dothideomycetes</taxon>
        <taxon>Pleosporomycetidae</taxon>
        <taxon>Pleosporales</taxon>
        <taxon>Pleomassariaceae</taxon>
        <taxon>Pleomassaria</taxon>
    </lineage>
</organism>
<dbReference type="EMBL" id="MU005771">
    <property type="protein sequence ID" value="KAF2708863.1"/>
    <property type="molecule type" value="Genomic_DNA"/>
</dbReference>
<accession>A0A6G1K8B4</accession>
<protein>
    <submittedName>
        <fullName evidence="2">Uncharacterized protein</fullName>
    </submittedName>
</protein>
<name>A0A6G1K8B4_9PLEO</name>
<sequence length="227" mass="25514">MSQISVPTPTQSTLAAGPATQNTSSSRMKTRSATRKPKSGPSSDNALEYDLLLAKIIHYCHDYVPAAKLASAKRHQPNALKKPWVTERSQVATKHGKIKRNFVLDGNTWTLKQFDTVWECKDVSRSKSWIDAGNGVRIFYKENEKWRLFTQGFQADCRLLAREWGDNEKADALSLPNARTPQMIKSEAQQDMLQFKKKAGVNEKIKDGSPIFLHVCGALERIRAGKL</sequence>
<proteinExistence type="predicted"/>
<evidence type="ECO:0000313" key="3">
    <source>
        <dbReference type="Proteomes" id="UP000799428"/>
    </source>
</evidence>
<dbReference type="AlphaFoldDB" id="A0A6G1K8B4"/>
<feature type="compositionally biased region" description="Basic residues" evidence="1">
    <location>
        <begin position="28"/>
        <end position="38"/>
    </location>
</feature>